<dbReference type="PATRIC" id="fig|1149862.3.peg.3106"/>
<dbReference type="AlphaFoldDB" id="I9LAG2"/>
<evidence type="ECO:0000313" key="3">
    <source>
        <dbReference type="Proteomes" id="UP000004324"/>
    </source>
</evidence>
<keyword evidence="1" id="KW-0812">Transmembrane</keyword>
<gene>
    <name evidence="2" type="ORF">FB4_4138</name>
</gene>
<keyword evidence="1" id="KW-1133">Transmembrane helix</keyword>
<sequence length="59" mass="6472">MANSYCHDGYCESTRKEDPNESFNKKVIIGGYILFLIALTAIVLYGVSIGVYIDPAALN</sequence>
<reference evidence="2 3" key="1">
    <citation type="journal article" date="2012" name="J. Bacteriol.">
        <title>Draft Genome Sequences for Two Metal-Reducing Pelosinus fermentans Strains Isolated from a Cr(VI)-Contaminated Site and for Type Strain R7.</title>
        <authorList>
            <person name="Brown S.D."/>
            <person name="Podar M."/>
            <person name="Klingeman D.M."/>
            <person name="Johnson C.M."/>
            <person name="Yang Z.K."/>
            <person name="Utturkar S.M."/>
            <person name="Land M.L."/>
            <person name="Mosher J.J."/>
            <person name="Hurt R.A.Jr."/>
            <person name="Phelps T.J."/>
            <person name="Palumbo A.V."/>
            <person name="Arkin A.P."/>
            <person name="Hazen T.C."/>
            <person name="Elias D.A."/>
        </authorList>
    </citation>
    <scope>NUCLEOTIDE SEQUENCE [LARGE SCALE GENOMIC DNA]</scope>
    <source>
        <strain evidence="2 3">B4</strain>
    </source>
</reference>
<evidence type="ECO:0000256" key="1">
    <source>
        <dbReference type="SAM" id="Phobius"/>
    </source>
</evidence>
<name>I9LAG2_9FIRM</name>
<dbReference type="EMBL" id="AKVJ01000030">
    <property type="protein sequence ID" value="EIW17389.1"/>
    <property type="molecule type" value="Genomic_DNA"/>
</dbReference>
<dbReference type="RefSeq" id="WP_007935759.1">
    <property type="nucleotide sequence ID" value="NZ_AKVJ01000030.1"/>
</dbReference>
<proteinExistence type="predicted"/>
<comment type="caution">
    <text evidence="2">The sequence shown here is derived from an EMBL/GenBank/DDBJ whole genome shotgun (WGS) entry which is preliminary data.</text>
</comment>
<protein>
    <submittedName>
        <fullName evidence="2">Uncharacterized protein</fullName>
    </submittedName>
</protein>
<feature type="transmembrane region" description="Helical" evidence="1">
    <location>
        <begin position="32"/>
        <end position="53"/>
    </location>
</feature>
<dbReference type="OrthoDB" id="1684475at2"/>
<dbReference type="Proteomes" id="UP000004324">
    <property type="component" value="Unassembled WGS sequence"/>
</dbReference>
<keyword evidence="1" id="KW-0472">Membrane</keyword>
<organism evidence="2 3">
    <name type="scientific">Pelosinus fermentans B4</name>
    <dbReference type="NCBI Taxonomy" id="1149862"/>
    <lineage>
        <taxon>Bacteria</taxon>
        <taxon>Bacillati</taxon>
        <taxon>Bacillota</taxon>
        <taxon>Negativicutes</taxon>
        <taxon>Selenomonadales</taxon>
        <taxon>Sporomusaceae</taxon>
        <taxon>Pelosinus</taxon>
    </lineage>
</organism>
<keyword evidence="3" id="KW-1185">Reference proteome</keyword>
<accession>I9LAG2</accession>
<evidence type="ECO:0000313" key="2">
    <source>
        <dbReference type="EMBL" id="EIW17389.1"/>
    </source>
</evidence>